<dbReference type="AlphaFoldDB" id="A0A2J6Q8M8"/>
<dbReference type="Pfam" id="PF24883">
    <property type="entry name" value="NPHP3_N"/>
    <property type="match status" value="1"/>
</dbReference>
<dbReference type="STRING" id="1745343.A0A2J6Q8M8"/>
<name>A0A2J6Q8M8_9HELO</name>
<dbReference type="EMBL" id="KZ613477">
    <property type="protein sequence ID" value="PMD22613.1"/>
    <property type="molecule type" value="Genomic_DNA"/>
</dbReference>
<dbReference type="InterPro" id="IPR007111">
    <property type="entry name" value="NACHT_NTPase"/>
</dbReference>
<dbReference type="PANTHER" id="PTHR10039">
    <property type="entry name" value="AMELOGENIN"/>
    <property type="match status" value="1"/>
</dbReference>
<organism evidence="3 4">
    <name type="scientific">Hyaloscypha hepaticicola</name>
    <dbReference type="NCBI Taxonomy" id="2082293"/>
    <lineage>
        <taxon>Eukaryota</taxon>
        <taxon>Fungi</taxon>
        <taxon>Dikarya</taxon>
        <taxon>Ascomycota</taxon>
        <taxon>Pezizomycotina</taxon>
        <taxon>Leotiomycetes</taxon>
        <taxon>Helotiales</taxon>
        <taxon>Hyaloscyphaceae</taxon>
        <taxon>Hyaloscypha</taxon>
    </lineage>
</organism>
<feature type="domain" description="NACHT" evidence="2">
    <location>
        <begin position="210"/>
        <end position="350"/>
    </location>
</feature>
<dbReference type="Gene3D" id="3.40.50.300">
    <property type="entry name" value="P-loop containing nucleotide triphosphate hydrolases"/>
    <property type="match status" value="1"/>
</dbReference>
<dbReference type="PANTHER" id="PTHR10039:SF16">
    <property type="entry name" value="GPI INOSITOL-DEACYLASE"/>
    <property type="match status" value="1"/>
</dbReference>
<reference evidence="3 4" key="1">
    <citation type="submission" date="2016-05" db="EMBL/GenBank/DDBJ databases">
        <title>A degradative enzymes factory behind the ericoid mycorrhizal symbiosis.</title>
        <authorList>
            <consortium name="DOE Joint Genome Institute"/>
            <person name="Martino E."/>
            <person name="Morin E."/>
            <person name="Grelet G."/>
            <person name="Kuo A."/>
            <person name="Kohler A."/>
            <person name="Daghino S."/>
            <person name="Barry K."/>
            <person name="Choi C."/>
            <person name="Cichocki N."/>
            <person name="Clum A."/>
            <person name="Copeland A."/>
            <person name="Hainaut M."/>
            <person name="Haridas S."/>
            <person name="Labutti K."/>
            <person name="Lindquist E."/>
            <person name="Lipzen A."/>
            <person name="Khouja H.-R."/>
            <person name="Murat C."/>
            <person name="Ohm R."/>
            <person name="Olson A."/>
            <person name="Spatafora J."/>
            <person name="Veneault-Fourrey C."/>
            <person name="Henrissat B."/>
            <person name="Grigoriev I."/>
            <person name="Martin F."/>
            <person name="Perotto S."/>
        </authorList>
    </citation>
    <scope>NUCLEOTIDE SEQUENCE [LARGE SCALE GENOMIC DNA]</scope>
    <source>
        <strain evidence="3 4">UAMH 7357</strain>
    </source>
</reference>
<dbReference type="InterPro" id="IPR027417">
    <property type="entry name" value="P-loop_NTPase"/>
</dbReference>
<dbReference type="Proteomes" id="UP000235672">
    <property type="component" value="Unassembled WGS sequence"/>
</dbReference>
<accession>A0A2J6Q8M8</accession>
<keyword evidence="1" id="KW-0677">Repeat</keyword>
<proteinExistence type="predicted"/>
<evidence type="ECO:0000256" key="1">
    <source>
        <dbReference type="ARBA" id="ARBA00022737"/>
    </source>
</evidence>
<protein>
    <recommendedName>
        <fullName evidence="2">NACHT domain-containing protein</fullName>
    </recommendedName>
</protein>
<sequence>MDPLSAAASVIAVVQIADRIIDMCKTYITGVKDAPADLRAILIEVGSVKCVLEVIELLDTSFEILEKLRGPLEGCKEALDSLETLFPTQSAGTVKGKKKRLALSLTTLAWPFKRDKALKLLEEIGRHKSTIALGLTTETAQDLKHIRKNVETIHAAMTEAEKSQILRWLVITDPSPNHNNACQLHEVHTGQWLTNSPEYAEWKYGRSESQFLWLHGIPGAGKTVLHSYIAEDVARFCDEIEDSACAFYYCYFARNQDETVPFLRWVIKELSRKLGRITSEVCRLYTSNNLHSGPGILLSILEEVAGHFSRVYITIDALDESVKHETLLRWLQSMVETPKLRHIRLLATSRRELDIERALSPLATELSLSNPYVDNDIRTYLYIQSRLREGNVRSWPEWLKNEAEDALVKGAKGM</sequence>
<evidence type="ECO:0000313" key="3">
    <source>
        <dbReference type="EMBL" id="PMD22613.1"/>
    </source>
</evidence>
<keyword evidence="4" id="KW-1185">Reference proteome</keyword>
<dbReference type="SUPFAM" id="SSF52540">
    <property type="entry name" value="P-loop containing nucleoside triphosphate hydrolases"/>
    <property type="match status" value="1"/>
</dbReference>
<evidence type="ECO:0000259" key="2">
    <source>
        <dbReference type="PROSITE" id="PS50837"/>
    </source>
</evidence>
<dbReference type="InterPro" id="IPR031348">
    <property type="entry name" value="PigL_N"/>
</dbReference>
<dbReference type="PROSITE" id="PS50837">
    <property type="entry name" value="NACHT"/>
    <property type="match status" value="1"/>
</dbReference>
<dbReference type="InterPro" id="IPR056884">
    <property type="entry name" value="NPHP3-like_N"/>
</dbReference>
<gene>
    <name evidence="3" type="ORF">NA56DRAFT_570369</name>
</gene>
<evidence type="ECO:0000313" key="4">
    <source>
        <dbReference type="Proteomes" id="UP000235672"/>
    </source>
</evidence>
<dbReference type="OrthoDB" id="1577640at2759"/>
<dbReference type="Pfam" id="PF17111">
    <property type="entry name" value="PigL_N"/>
    <property type="match status" value="1"/>
</dbReference>